<protein>
    <submittedName>
        <fullName evidence="1">Uncharacterized protein</fullName>
    </submittedName>
</protein>
<comment type="caution">
    <text evidence="1">The sequence shown here is derived from an EMBL/GenBank/DDBJ whole genome shotgun (WGS) entry which is preliminary data.</text>
</comment>
<keyword evidence="2" id="KW-1185">Reference proteome</keyword>
<organism evidence="1 2">
    <name type="scientific">Oceanobacillus kimchii</name>
    <dbReference type="NCBI Taxonomy" id="746691"/>
    <lineage>
        <taxon>Bacteria</taxon>
        <taxon>Bacillati</taxon>
        <taxon>Bacillota</taxon>
        <taxon>Bacilli</taxon>
        <taxon>Bacillales</taxon>
        <taxon>Bacillaceae</taxon>
        <taxon>Oceanobacillus</taxon>
    </lineage>
</organism>
<dbReference type="Proteomes" id="UP001275436">
    <property type="component" value="Unassembled WGS sequence"/>
</dbReference>
<evidence type="ECO:0000313" key="2">
    <source>
        <dbReference type="Proteomes" id="UP001275436"/>
    </source>
</evidence>
<gene>
    <name evidence="1" type="ORF">MACH08_19430</name>
</gene>
<accession>A0ABQ5TH13</accession>
<name>A0ABQ5TH13_9BACI</name>
<dbReference type="EMBL" id="BSKO01000001">
    <property type="protein sequence ID" value="GLO66159.1"/>
    <property type="molecule type" value="Genomic_DNA"/>
</dbReference>
<reference evidence="1 2" key="1">
    <citation type="submission" date="2023-02" db="EMBL/GenBank/DDBJ databases">
        <title>Oceanobacillus kimchii IFOP_LL358 isolated form Alexandrium catenella lab strain.</title>
        <authorList>
            <person name="Gajardo G."/>
            <person name="Ueki S."/>
            <person name="Maruyama F."/>
        </authorList>
    </citation>
    <scope>NUCLEOTIDE SEQUENCE [LARGE SCALE GENOMIC DNA]</scope>
    <source>
        <strain evidence="1 2">IFOP_LL358</strain>
    </source>
</reference>
<proteinExistence type="predicted"/>
<sequence>MYINQLTTNQQEEIKNELTQSLLSIGLEGEELNEAIENGMDSKLNDVSELININNYKKY</sequence>
<evidence type="ECO:0000313" key="1">
    <source>
        <dbReference type="EMBL" id="GLO66159.1"/>
    </source>
</evidence>
<dbReference type="RefSeq" id="WP_317958041.1">
    <property type="nucleotide sequence ID" value="NZ_BSKO01000001.1"/>
</dbReference>